<accession>A0A1I4WNL0</accession>
<dbReference type="RefSeq" id="WP_074907276.1">
    <property type="nucleotide sequence ID" value="NZ_FOUB01000114.1"/>
</dbReference>
<keyword evidence="2" id="KW-1185">Reference proteome</keyword>
<evidence type="ECO:0000313" key="2">
    <source>
        <dbReference type="Proteomes" id="UP000183287"/>
    </source>
</evidence>
<gene>
    <name evidence="1" type="ORF">SAMN05421863_11147</name>
</gene>
<dbReference type="Proteomes" id="UP000183287">
    <property type="component" value="Unassembled WGS sequence"/>
</dbReference>
<organism evidence="1 2">
    <name type="scientific">Nitrosomonas communis</name>
    <dbReference type="NCBI Taxonomy" id="44574"/>
    <lineage>
        <taxon>Bacteria</taxon>
        <taxon>Pseudomonadati</taxon>
        <taxon>Pseudomonadota</taxon>
        <taxon>Betaproteobacteria</taxon>
        <taxon>Nitrosomonadales</taxon>
        <taxon>Nitrosomonadaceae</taxon>
        <taxon>Nitrosomonas</taxon>
    </lineage>
</organism>
<evidence type="ECO:0000313" key="1">
    <source>
        <dbReference type="EMBL" id="SFN14783.1"/>
    </source>
</evidence>
<reference evidence="2" key="1">
    <citation type="submission" date="2016-10" db="EMBL/GenBank/DDBJ databases">
        <authorList>
            <person name="Varghese N."/>
            <person name="Submissions S."/>
        </authorList>
    </citation>
    <scope>NUCLEOTIDE SEQUENCE [LARGE SCALE GENOMIC DNA]</scope>
    <source>
        <strain evidence="2">Nm44</strain>
    </source>
</reference>
<dbReference type="EMBL" id="FOUB01000114">
    <property type="protein sequence ID" value="SFN14783.1"/>
    <property type="molecule type" value="Genomic_DNA"/>
</dbReference>
<name>A0A1I4WNL0_9PROT</name>
<protein>
    <submittedName>
        <fullName evidence="1">Uncharacterized protein</fullName>
    </submittedName>
</protein>
<dbReference type="AlphaFoldDB" id="A0A1I4WNL0"/>
<proteinExistence type="predicted"/>
<dbReference type="OrthoDB" id="8550051at2"/>
<sequence length="124" mass="14302">MLILNDSSLVDCILNLAIRELVRQWLSEVCAGEPYDYDLHVYMIEVEPGGSAAALEEHDSCYEMIYIFKTKASMSITSSRSSRALTPICWRCAPNTRHRRQRWHSPEYPSLNPYVQGEGDRYEV</sequence>